<dbReference type="EMBL" id="JAZDWU010000010">
    <property type="protein sequence ID" value="KAK9989230.1"/>
    <property type="molecule type" value="Genomic_DNA"/>
</dbReference>
<keyword evidence="3" id="KW-1185">Reference proteome</keyword>
<reference evidence="2 3" key="1">
    <citation type="submission" date="2024-01" db="EMBL/GenBank/DDBJ databases">
        <title>A telomere-to-telomere, gap-free genome of sweet tea (Lithocarpus litseifolius).</title>
        <authorList>
            <person name="Zhou J."/>
        </authorList>
    </citation>
    <scope>NUCLEOTIDE SEQUENCE [LARGE SCALE GENOMIC DNA]</scope>
    <source>
        <strain evidence="2">Zhou-2022a</strain>
        <tissue evidence="2">Leaf</tissue>
    </source>
</reference>
<organism evidence="2 3">
    <name type="scientific">Lithocarpus litseifolius</name>
    <dbReference type="NCBI Taxonomy" id="425828"/>
    <lineage>
        <taxon>Eukaryota</taxon>
        <taxon>Viridiplantae</taxon>
        <taxon>Streptophyta</taxon>
        <taxon>Embryophyta</taxon>
        <taxon>Tracheophyta</taxon>
        <taxon>Spermatophyta</taxon>
        <taxon>Magnoliopsida</taxon>
        <taxon>eudicotyledons</taxon>
        <taxon>Gunneridae</taxon>
        <taxon>Pentapetalae</taxon>
        <taxon>rosids</taxon>
        <taxon>fabids</taxon>
        <taxon>Fagales</taxon>
        <taxon>Fagaceae</taxon>
        <taxon>Lithocarpus</taxon>
    </lineage>
</organism>
<feature type="compositionally biased region" description="Polar residues" evidence="1">
    <location>
        <begin position="1"/>
        <end position="10"/>
    </location>
</feature>
<gene>
    <name evidence="2" type="ORF">SO802_029469</name>
</gene>
<evidence type="ECO:0000256" key="1">
    <source>
        <dbReference type="SAM" id="MobiDB-lite"/>
    </source>
</evidence>
<dbReference type="Proteomes" id="UP001459277">
    <property type="component" value="Unassembled WGS sequence"/>
</dbReference>
<feature type="region of interest" description="Disordered" evidence="1">
    <location>
        <begin position="1"/>
        <end position="45"/>
    </location>
</feature>
<name>A0AAW2BWH4_9ROSI</name>
<dbReference type="AlphaFoldDB" id="A0AAW2BWH4"/>
<evidence type="ECO:0000313" key="3">
    <source>
        <dbReference type="Proteomes" id="UP001459277"/>
    </source>
</evidence>
<proteinExistence type="predicted"/>
<accession>A0AAW2BWH4</accession>
<sequence length="205" mass="22920">MSSPSDTQRQSTREAITKQPKRRKLQAMAAMAAPMEEKNTLESREDLARGEATQAVILTKPRRRRFDPIRSVATPDGEGGETRNRRLQVFFSSLLSSFGGVFCYNNSQEQEQDMVSRALVPLQQQQLKGSYVLPPKPGVCVLAFSFEKPFDFEITEGLTRRVLQDIGNMVAERAVEVKLQAQPIARLLLGAVSMLVLLLKGTLLR</sequence>
<protein>
    <submittedName>
        <fullName evidence="2">Uncharacterized protein</fullName>
    </submittedName>
</protein>
<feature type="compositionally biased region" description="Basic and acidic residues" evidence="1">
    <location>
        <begin position="35"/>
        <end position="45"/>
    </location>
</feature>
<evidence type="ECO:0000313" key="2">
    <source>
        <dbReference type="EMBL" id="KAK9989230.1"/>
    </source>
</evidence>
<comment type="caution">
    <text evidence="2">The sequence shown here is derived from an EMBL/GenBank/DDBJ whole genome shotgun (WGS) entry which is preliminary data.</text>
</comment>